<keyword evidence="1" id="KW-1133">Transmembrane helix</keyword>
<dbReference type="EMBL" id="FWYD01000026">
    <property type="protein sequence ID" value="SMD07384.1"/>
    <property type="molecule type" value="Genomic_DNA"/>
</dbReference>
<keyword evidence="3" id="KW-1185">Reference proteome</keyword>
<dbReference type="STRING" id="1387277.SAMN06295998_12623"/>
<organism evidence="2 3">
    <name type="scientific">Primorskyibacter flagellatus</name>
    <dbReference type="NCBI Taxonomy" id="1387277"/>
    <lineage>
        <taxon>Bacteria</taxon>
        <taxon>Pseudomonadati</taxon>
        <taxon>Pseudomonadota</taxon>
        <taxon>Alphaproteobacteria</taxon>
        <taxon>Rhodobacterales</taxon>
        <taxon>Roseobacteraceae</taxon>
        <taxon>Primorskyibacter</taxon>
    </lineage>
</organism>
<proteinExistence type="predicted"/>
<protein>
    <submittedName>
        <fullName evidence="2">Uncharacterized protein</fullName>
    </submittedName>
</protein>
<gene>
    <name evidence="2" type="ORF">SAMN06295998_12623</name>
</gene>
<evidence type="ECO:0000313" key="3">
    <source>
        <dbReference type="Proteomes" id="UP000192330"/>
    </source>
</evidence>
<dbReference type="Proteomes" id="UP000192330">
    <property type="component" value="Unassembled WGS sequence"/>
</dbReference>
<dbReference type="RefSeq" id="WP_084354757.1">
    <property type="nucleotide sequence ID" value="NZ_FWYD01000026.1"/>
</dbReference>
<sequence length="339" mass="36828">MTALKQYDRLEASGLWRATADDQRREVVVSLGDATLTISDLRDVALTHWSLAALERANPGQFPAIYHPDGDPGETLELSEDATVMLDAIERLRRVIDRRRPKPGRLRMVLTLSAAAVVAALAFVWLPGALLHHTVTVIPDVKRSEIGEGLLSRITRISGQACADRAAQPALQALSLRLLDTPDRLVVLPDGVRETAHLPGGTILMNRALVEDFEDADVPAGYIVVEALRADRQDPLEALLRSAGFWSSLRLLTRGELTPETLDAQAERILTAPPDPLPDAELIAAFTKAKLRTAPYAYARDVSGESVLGLIEADPYPTGSDTSVLSDSNWIRLQTICGG</sequence>
<dbReference type="OrthoDB" id="7822309at2"/>
<evidence type="ECO:0000256" key="1">
    <source>
        <dbReference type="SAM" id="Phobius"/>
    </source>
</evidence>
<name>A0A1W2ECB4_9RHOB</name>
<reference evidence="2 3" key="1">
    <citation type="submission" date="2017-04" db="EMBL/GenBank/DDBJ databases">
        <authorList>
            <person name="Afonso C.L."/>
            <person name="Miller P.J."/>
            <person name="Scott M.A."/>
            <person name="Spackman E."/>
            <person name="Goraichik I."/>
            <person name="Dimitrov K.M."/>
            <person name="Suarez D.L."/>
            <person name="Swayne D.E."/>
        </authorList>
    </citation>
    <scope>NUCLEOTIDE SEQUENCE [LARGE SCALE GENOMIC DNA]</scope>
    <source>
        <strain evidence="2 3">CGMCC 1.12644</strain>
    </source>
</reference>
<accession>A0A1W2ECB4</accession>
<keyword evidence="1" id="KW-0472">Membrane</keyword>
<keyword evidence="1" id="KW-0812">Transmembrane</keyword>
<evidence type="ECO:0000313" key="2">
    <source>
        <dbReference type="EMBL" id="SMD07384.1"/>
    </source>
</evidence>
<feature type="transmembrane region" description="Helical" evidence="1">
    <location>
        <begin position="108"/>
        <end position="126"/>
    </location>
</feature>
<dbReference type="AlphaFoldDB" id="A0A1W2ECB4"/>